<dbReference type="AlphaFoldDB" id="A0A225UWM8"/>
<proteinExistence type="predicted"/>
<keyword evidence="2" id="KW-1185">Reference proteome</keyword>
<accession>A0A225UWM8</accession>
<name>A0A225UWM8_9STRA</name>
<dbReference type="STRING" id="4795.A0A225UWM8"/>
<dbReference type="EMBL" id="NBNE01010732">
    <property type="protein sequence ID" value="OWY97197.1"/>
    <property type="molecule type" value="Genomic_DNA"/>
</dbReference>
<dbReference type="InterPro" id="IPR036770">
    <property type="entry name" value="Ankyrin_rpt-contain_sf"/>
</dbReference>
<dbReference type="PANTHER" id="PTHR46586">
    <property type="entry name" value="ANKYRIN REPEAT-CONTAINING PROTEIN"/>
    <property type="match status" value="1"/>
</dbReference>
<evidence type="ECO:0000313" key="1">
    <source>
        <dbReference type="EMBL" id="OWY97197.1"/>
    </source>
</evidence>
<reference evidence="2" key="1">
    <citation type="submission" date="2017-03" db="EMBL/GenBank/DDBJ databases">
        <title>Phytopthora megakarya and P. palmivora, two closely related causual agents of cacao black pod achieved similar genome size and gene model numbers by different mechanisms.</title>
        <authorList>
            <person name="Ali S."/>
            <person name="Shao J."/>
            <person name="Larry D.J."/>
            <person name="Kronmiller B."/>
            <person name="Shen D."/>
            <person name="Strem M.D."/>
            <person name="Melnick R.L."/>
            <person name="Guiltinan M.J."/>
            <person name="Tyler B.M."/>
            <person name="Meinhardt L.W."/>
            <person name="Bailey B.A."/>
        </authorList>
    </citation>
    <scope>NUCLEOTIDE SEQUENCE [LARGE SCALE GENOMIC DNA]</scope>
    <source>
        <strain evidence="2">zdho120</strain>
    </source>
</reference>
<sequence>MQQIDYFLMGPKAAIMNAARANEIEWLDQLLTRFKCDVAKALVVAAAKGHQLTVQILLRAISEHSRKQKEEAYKVFLRATLVAGKNNHLDLVKLLMTKADEAVYTIDRTYFVVSFDKVTALQSTIQHLANIAASRGHLEVVQFVVSFVKKKKFETIVSIGLTALEWALRGEQSHVVEFLLNVDEFRFDLVRTFADAVDSQRYALANTIYNKFQTKPGENMFFRLAQRGYTNAVKFLHKNAAKTQIQAARYIDIHISAAAISQAFEVAGSAGTVNPKLMIFLYKTGSVSPQSVLKVFETTGNFKVVKYLLKNERIPDKSMIAAFETATGNGATASSPEQDLIASYLIHAECIRSETICKAFVKVTAQGRSYISSILRKDRRLSTSARDEGFVSAGGSGHFELMESLYDEQHTTPEAILQAFTKALVYENKQVMEFLVKLLSDEERVPRYFMHKAFVKAAKRKYGNALKLLNRYARANWPLDVLKEAHSVATYITTKNFIYELTCQQHCDSMHQSRLKVMAKLTENWKDVETKTNRQ</sequence>
<gene>
    <name evidence="1" type="ORF">PHMEG_00032333</name>
</gene>
<dbReference type="OrthoDB" id="129770at2759"/>
<dbReference type="SUPFAM" id="SSF48403">
    <property type="entry name" value="Ankyrin repeat"/>
    <property type="match status" value="1"/>
</dbReference>
<dbReference type="InterPro" id="IPR052050">
    <property type="entry name" value="SecEffector_AnkRepeat"/>
</dbReference>
<dbReference type="Proteomes" id="UP000198211">
    <property type="component" value="Unassembled WGS sequence"/>
</dbReference>
<evidence type="ECO:0000313" key="2">
    <source>
        <dbReference type="Proteomes" id="UP000198211"/>
    </source>
</evidence>
<dbReference type="PANTHER" id="PTHR46586:SF3">
    <property type="entry name" value="ANKYRIN REPEAT-CONTAINING PROTEIN"/>
    <property type="match status" value="1"/>
</dbReference>
<dbReference type="Gene3D" id="1.25.40.20">
    <property type="entry name" value="Ankyrin repeat-containing domain"/>
    <property type="match status" value="1"/>
</dbReference>
<comment type="caution">
    <text evidence="1">The sequence shown here is derived from an EMBL/GenBank/DDBJ whole genome shotgun (WGS) entry which is preliminary data.</text>
</comment>
<protein>
    <submittedName>
        <fullName evidence="1">Uncharacterized protein</fullName>
    </submittedName>
</protein>
<organism evidence="1 2">
    <name type="scientific">Phytophthora megakarya</name>
    <dbReference type="NCBI Taxonomy" id="4795"/>
    <lineage>
        <taxon>Eukaryota</taxon>
        <taxon>Sar</taxon>
        <taxon>Stramenopiles</taxon>
        <taxon>Oomycota</taxon>
        <taxon>Peronosporomycetes</taxon>
        <taxon>Peronosporales</taxon>
        <taxon>Peronosporaceae</taxon>
        <taxon>Phytophthora</taxon>
    </lineage>
</organism>